<sequence length="34" mass="3872">MSLPNSTLSLTRTYNYNSATNHQCYATSFMSTHE</sequence>
<protein>
    <submittedName>
        <fullName evidence="1">Uncharacterized protein</fullName>
    </submittedName>
</protein>
<accession>A0A0K2TNS5</accession>
<dbReference type="AlphaFoldDB" id="A0A0K2TNS5"/>
<name>A0A0K2TNS5_LEPSM</name>
<evidence type="ECO:0000313" key="1">
    <source>
        <dbReference type="EMBL" id="CDW27713.1"/>
    </source>
</evidence>
<reference evidence="1" key="1">
    <citation type="submission" date="2014-05" db="EMBL/GenBank/DDBJ databases">
        <authorList>
            <person name="Chronopoulou M."/>
        </authorList>
    </citation>
    <scope>NUCLEOTIDE SEQUENCE</scope>
    <source>
        <tissue evidence="1">Whole organism</tissue>
    </source>
</reference>
<organism evidence="1">
    <name type="scientific">Lepeophtheirus salmonis</name>
    <name type="common">Salmon louse</name>
    <name type="synonym">Caligus salmonis</name>
    <dbReference type="NCBI Taxonomy" id="72036"/>
    <lineage>
        <taxon>Eukaryota</taxon>
        <taxon>Metazoa</taxon>
        <taxon>Ecdysozoa</taxon>
        <taxon>Arthropoda</taxon>
        <taxon>Crustacea</taxon>
        <taxon>Multicrustacea</taxon>
        <taxon>Hexanauplia</taxon>
        <taxon>Copepoda</taxon>
        <taxon>Siphonostomatoida</taxon>
        <taxon>Caligidae</taxon>
        <taxon>Lepeophtheirus</taxon>
    </lineage>
</organism>
<dbReference type="EMBL" id="HACA01010352">
    <property type="protein sequence ID" value="CDW27713.1"/>
    <property type="molecule type" value="Transcribed_RNA"/>
</dbReference>
<proteinExistence type="predicted"/>